<evidence type="ECO:0000256" key="2">
    <source>
        <dbReference type="SAM" id="SignalP"/>
    </source>
</evidence>
<dbReference type="PANTHER" id="PTHR31956">
    <property type="entry name" value="NON-SPECIFIC PHOSPHOLIPASE C4-RELATED"/>
    <property type="match status" value="1"/>
</dbReference>
<dbReference type="InterPro" id="IPR007312">
    <property type="entry name" value="Phosphoesterase"/>
</dbReference>
<dbReference type="Proteomes" id="UP001050691">
    <property type="component" value="Unassembled WGS sequence"/>
</dbReference>
<dbReference type="GO" id="GO:0009395">
    <property type="term" value="P:phospholipid catabolic process"/>
    <property type="evidence" value="ECO:0007669"/>
    <property type="project" value="TreeGrafter"/>
</dbReference>
<evidence type="ECO:0000256" key="1">
    <source>
        <dbReference type="ARBA" id="ARBA00022801"/>
    </source>
</evidence>
<dbReference type="SUPFAM" id="SSF53649">
    <property type="entry name" value="Alkaline phosphatase-like"/>
    <property type="match status" value="1"/>
</dbReference>
<evidence type="ECO:0008006" key="5">
    <source>
        <dbReference type="Google" id="ProtNLM"/>
    </source>
</evidence>
<dbReference type="EMBL" id="BPWL01000006">
    <property type="protein sequence ID" value="GJJ11145.1"/>
    <property type="molecule type" value="Genomic_DNA"/>
</dbReference>
<comment type="caution">
    <text evidence="3">The sequence shown here is derived from an EMBL/GenBank/DDBJ whole genome shotgun (WGS) entry which is preliminary data.</text>
</comment>
<name>A0AAV5A9X5_9AGAM</name>
<accession>A0AAV5A9X5</accession>
<gene>
    <name evidence="3" type="ORF">Clacol_005376</name>
</gene>
<dbReference type="Gene3D" id="3.40.720.10">
    <property type="entry name" value="Alkaline Phosphatase, subunit A"/>
    <property type="match status" value="1"/>
</dbReference>
<proteinExistence type="predicted"/>
<keyword evidence="4" id="KW-1185">Reference proteome</keyword>
<reference evidence="3" key="1">
    <citation type="submission" date="2021-10" db="EMBL/GenBank/DDBJ databases">
        <title>De novo Genome Assembly of Clathrus columnatus (Basidiomycota, Fungi) Using Illumina and Nanopore Sequence Data.</title>
        <authorList>
            <person name="Ogiso-Tanaka E."/>
            <person name="Itagaki H."/>
            <person name="Hosoya T."/>
            <person name="Hosaka K."/>
        </authorList>
    </citation>
    <scope>NUCLEOTIDE SEQUENCE</scope>
    <source>
        <strain evidence="3">MO-923</strain>
    </source>
</reference>
<dbReference type="InterPro" id="IPR017850">
    <property type="entry name" value="Alkaline_phosphatase_core_sf"/>
</dbReference>
<evidence type="ECO:0000313" key="3">
    <source>
        <dbReference type="EMBL" id="GJJ11145.1"/>
    </source>
</evidence>
<protein>
    <recommendedName>
        <fullName evidence="5">Acid phosphatase</fullName>
    </recommendedName>
</protein>
<dbReference type="Pfam" id="PF04185">
    <property type="entry name" value="Phosphoesterase"/>
    <property type="match status" value="1"/>
</dbReference>
<dbReference type="GO" id="GO:0016788">
    <property type="term" value="F:hydrolase activity, acting on ester bonds"/>
    <property type="evidence" value="ECO:0007669"/>
    <property type="project" value="InterPro"/>
</dbReference>
<sequence length="431" mass="47199">MGYNVQRLLSLLGAIPLVLAAQTLVFSNPSNSPTEPSSNYVGSSNFTLPRANRVPGEVFDRIIIILLENTDFATANSTPTFQQLAKEGILVTNYHGVGHPSEPNYVAMAGGDTFGLGSDAFVDAPENVSTIVDLLEERGISWASYQENMPCNGYNGMTPSSPPNEFYQRKHHQLAIWNSVKLRPRRAALLRNMNDFAADINANALPQFVYITPNIDNDAHDTTIEFAAQWLQFFLIPLLKNPNFNDDKTLVVVTFDENETGPLNNNVLTLLLGNAVPQRLRGTVDSTYLTHYSLLTTPQVNWGLDCLGRQDTNKTVANVFSFVAEQVGFRNQVVTNPPLTNGTGTIPGPFNPNGMVTPFEAPNTRAQCANSRGRVFVNNNPPINPNLFANGQCPQVAFSKDPNVQWNPSVDAKIAEEQAKCEASTLSIDSL</sequence>
<feature type="chain" id="PRO_5043641066" description="Acid phosphatase" evidence="2">
    <location>
        <begin position="21"/>
        <end position="431"/>
    </location>
</feature>
<dbReference type="AlphaFoldDB" id="A0AAV5A9X5"/>
<keyword evidence="2" id="KW-0732">Signal</keyword>
<feature type="signal peptide" evidence="2">
    <location>
        <begin position="1"/>
        <end position="20"/>
    </location>
</feature>
<evidence type="ECO:0000313" key="4">
    <source>
        <dbReference type="Proteomes" id="UP001050691"/>
    </source>
</evidence>
<keyword evidence="1" id="KW-0378">Hydrolase</keyword>
<dbReference type="PANTHER" id="PTHR31956:SF8">
    <property type="entry name" value="ACID PHOSPHATASE PHOA (AFU_ORTHOLOGUE AFUA_1G03570)"/>
    <property type="match status" value="1"/>
</dbReference>
<organism evidence="3 4">
    <name type="scientific">Clathrus columnatus</name>
    <dbReference type="NCBI Taxonomy" id="1419009"/>
    <lineage>
        <taxon>Eukaryota</taxon>
        <taxon>Fungi</taxon>
        <taxon>Dikarya</taxon>
        <taxon>Basidiomycota</taxon>
        <taxon>Agaricomycotina</taxon>
        <taxon>Agaricomycetes</taxon>
        <taxon>Phallomycetidae</taxon>
        <taxon>Phallales</taxon>
        <taxon>Clathraceae</taxon>
        <taxon>Clathrus</taxon>
    </lineage>
</organism>